<dbReference type="EMBL" id="DSEE01000145">
    <property type="protein sequence ID" value="HER39968.1"/>
    <property type="molecule type" value="Genomic_DNA"/>
</dbReference>
<dbReference type="Gene3D" id="3.40.30.10">
    <property type="entry name" value="Glutaredoxin"/>
    <property type="match status" value="1"/>
</dbReference>
<dbReference type="NCBIfam" id="TIGR04019">
    <property type="entry name" value="B_thiol_YtxJ"/>
    <property type="match status" value="1"/>
</dbReference>
<dbReference type="SUPFAM" id="SSF52833">
    <property type="entry name" value="Thioredoxin-like"/>
    <property type="match status" value="1"/>
</dbReference>
<sequence length="132" mass="15487">MGIFDKVFKSQRDISKEEIQEVPWKALTEEAQLEKLESQSRDKTIAIFKHSTRCGISRMVLNNFERNYDLHEEEDLELYFLDLLANRDISNKVADKFNVRHESPQILIIKNGEVVHHASHQSIEVESLKKHL</sequence>
<proteinExistence type="predicted"/>
<accession>A0A7C2R0M8</accession>
<dbReference type="AlphaFoldDB" id="A0A7C2R0M8"/>
<dbReference type="Pfam" id="PF11009">
    <property type="entry name" value="BrxC"/>
    <property type="match status" value="1"/>
</dbReference>
<dbReference type="InterPro" id="IPR022551">
    <property type="entry name" value="BrxC"/>
</dbReference>
<dbReference type="InterPro" id="IPR036249">
    <property type="entry name" value="Thioredoxin-like_sf"/>
</dbReference>
<reference evidence="1" key="1">
    <citation type="journal article" date="2020" name="mSystems">
        <title>Genome- and Community-Level Interaction Insights into Carbon Utilization and Element Cycling Functions of Hydrothermarchaeota in Hydrothermal Sediment.</title>
        <authorList>
            <person name="Zhou Z."/>
            <person name="Liu Y."/>
            <person name="Xu W."/>
            <person name="Pan J."/>
            <person name="Luo Z.H."/>
            <person name="Li M."/>
        </authorList>
    </citation>
    <scope>NUCLEOTIDE SEQUENCE [LARGE SCALE GENOMIC DNA]</scope>
    <source>
        <strain evidence="1">SpSt-1235</strain>
    </source>
</reference>
<evidence type="ECO:0000313" key="1">
    <source>
        <dbReference type="EMBL" id="HER39968.1"/>
    </source>
</evidence>
<gene>
    <name evidence="1" type="primary">ytxJ</name>
    <name evidence="1" type="ORF">ENO10_01980</name>
</gene>
<protein>
    <submittedName>
        <fullName evidence="1">Bacillithiol system redox-active protein YtxJ</fullName>
    </submittedName>
</protein>
<organism evidence="1">
    <name type="scientific">Salinimicrobium catena</name>
    <dbReference type="NCBI Taxonomy" id="390640"/>
    <lineage>
        <taxon>Bacteria</taxon>
        <taxon>Pseudomonadati</taxon>
        <taxon>Bacteroidota</taxon>
        <taxon>Flavobacteriia</taxon>
        <taxon>Flavobacteriales</taxon>
        <taxon>Flavobacteriaceae</taxon>
        <taxon>Salinimicrobium</taxon>
    </lineage>
</organism>
<name>A0A7C2R0M8_9FLAO</name>
<comment type="caution">
    <text evidence="1">The sequence shown here is derived from an EMBL/GenBank/DDBJ whole genome shotgun (WGS) entry which is preliminary data.</text>
</comment>
<dbReference type="Proteomes" id="UP000885753">
    <property type="component" value="Unassembled WGS sequence"/>
</dbReference>